<sequence length="273" mass="31490">MSLEVSPSTGFTYLFDNVNDNLYEKSKNPIIFAVLISVIIIYVLIFNYLGISHTPSKAIQNGPSVKVIELILWGVFLFLIFVNALQYFFEVDFRTSIKNMFGDNPQIDIDVLPNKSFENNMQKNEVFHIGDNIYTYEEAKLLCNAHDGELASYNQIEKAYNNGAEWCSYGWSKDQMALYPTQKKTYERLKQDPSSKNNCGRPGINGGYIKNTKAKFGVNCFAKKEKPSDLERDIMKIQPNVPMTKENKKLDFYKRNINKIVKKPFNSDRWSSF</sequence>
<dbReference type="GO" id="GO:0007155">
    <property type="term" value="P:cell adhesion"/>
    <property type="evidence" value="ECO:0007669"/>
    <property type="project" value="InterPro"/>
</dbReference>
<dbReference type="GO" id="GO:0005540">
    <property type="term" value="F:hyaluronic acid binding"/>
    <property type="evidence" value="ECO:0007669"/>
    <property type="project" value="InterPro"/>
</dbReference>
<proteinExistence type="predicted"/>
<organism evidence="4">
    <name type="scientific">viral metagenome</name>
    <dbReference type="NCBI Taxonomy" id="1070528"/>
    <lineage>
        <taxon>unclassified sequences</taxon>
        <taxon>metagenomes</taxon>
        <taxon>organismal metagenomes</taxon>
    </lineage>
</organism>
<keyword evidence="2" id="KW-0472">Membrane</keyword>
<dbReference type="InterPro" id="IPR000538">
    <property type="entry name" value="Link_dom"/>
</dbReference>
<protein>
    <recommendedName>
        <fullName evidence="3">Link domain-containing protein</fullName>
    </recommendedName>
</protein>
<dbReference type="PROSITE" id="PS50963">
    <property type="entry name" value="LINK_2"/>
    <property type="match status" value="1"/>
</dbReference>
<dbReference type="InterPro" id="IPR016186">
    <property type="entry name" value="C-type_lectin-like/link_sf"/>
</dbReference>
<dbReference type="InterPro" id="IPR016187">
    <property type="entry name" value="CTDL_fold"/>
</dbReference>
<evidence type="ECO:0000259" key="3">
    <source>
        <dbReference type="PROSITE" id="PS50963"/>
    </source>
</evidence>
<dbReference type="Gene3D" id="3.10.100.10">
    <property type="entry name" value="Mannose-Binding Protein A, subunit A"/>
    <property type="match status" value="1"/>
</dbReference>
<keyword evidence="2" id="KW-1133">Transmembrane helix</keyword>
<dbReference type="EMBL" id="MN738800">
    <property type="protein sequence ID" value="QHT37595.1"/>
    <property type="molecule type" value="Genomic_DNA"/>
</dbReference>
<accession>A0A6C0FEM9</accession>
<feature type="transmembrane region" description="Helical" evidence="2">
    <location>
        <begin position="70"/>
        <end position="89"/>
    </location>
</feature>
<keyword evidence="1" id="KW-1015">Disulfide bond</keyword>
<dbReference type="SMART" id="SM00445">
    <property type="entry name" value="LINK"/>
    <property type="match status" value="1"/>
</dbReference>
<feature type="transmembrane region" description="Helical" evidence="2">
    <location>
        <begin position="30"/>
        <end position="49"/>
    </location>
</feature>
<evidence type="ECO:0000313" key="4">
    <source>
        <dbReference type="EMBL" id="QHT37595.1"/>
    </source>
</evidence>
<feature type="domain" description="Link" evidence="3">
    <location>
        <begin position="121"/>
        <end position="222"/>
    </location>
</feature>
<keyword evidence="2" id="KW-0812">Transmembrane</keyword>
<name>A0A6C0FEM9_9ZZZZ</name>
<reference evidence="4" key="1">
    <citation type="journal article" date="2020" name="Nature">
        <title>Giant virus diversity and host interactions through global metagenomics.</title>
        <authorList>
            <person name="Schulz F."/>
            <person name="Roux S."/>
            <person name="Paez-Espino D."/>
            <person name="Jungbluth S."/>
            <person name="Walsh D.A."/>
            <person name="Denef V.J."/>
            <person name="McMahon K.D."/>
            <person name="Konstantinidis K.T."/>
            <person name="Eloe-Fadrosh E.A."/>
            <person name="Kyrpides N.C."/>
            <person name="Woyke T."/>
        </authorList>
    </citation>
    <scope>NUCLEOTIDE SEQUENCE</scope>
    <source>
        <strain evidence="4">GVMAG-S-ERX555997-44</strain>
    </source>
</reference>
<dbReference type="AlphaFoldDB" id="A0A6C0FEM9"/>
<dbReference type="SUPFAM" id="SSF56436">
    <property type="entry name" value="C-type lectin-like"/>
    <property type="match status" value="1"/>
</dbReference>
<evidence type="ECO:0000256" key="2">
    <source>
        <dbReference type="SAM" id="Phobius"/>
    </source>
</evidence>
<dbReference type="Pfam" id="PF00193">
    <property type="entry name" value="Xlink"/>
    <property type="match status" value="1"/>
</dbReference>
<evidence type="ECO:0000256" key="1">
    <source>
        <dbReference type="ARBA" id="ARBA00023157"/>
    </source>
</evidence>